<keyword evidence="2" id="KW-0732">Signal</keyword>
<dbReference type="PROSITE" id="PS51257">
    <property type="entry name" value="PROKAR_LIPOPROTEIN"/>
    <property type="match status" value="1"/>
</dbReference>
<dbReference type="PANTHER" id="PTHR30035">
    <property type="entry name" value="LIPOPROTEIN VACJ-RELATED"/>
    <property type="match status" value="1"/>
</dbReference>
<evidence type="ECO:0000313" key="4">
    <source>
        <dbReference type="EMBL" id="CAD6549240.1"/>
    </source>
</evidence>
<feature type="compositionally biased region" description="Polar residues" evidence="3">
    <location>
        <begin position="219"/>
        <end position="230"/>
    </location>
</feature>
<evidence type="ECO:0000256" key="1">
    <source>
        <dbReference type="ARBA" id="ARBA00010634"/>
    </source>
</evidence>
<dbReference type="InterPro" id="IPR007428">
    <property type="entry name" value="MlaA"/>
</dbReference>
<keyword evidence="5" id="KW-1185">Reference proteome</keyword>
<reference evidence="4 5" key="1">
    <citation type="submission" date="2020-10" db="EMBL/GenBank/DDBJ databases">
        <authorList>
            <person name="Peeters C."/>
        </authorList>
    </citation>
    <scope>NUCLEOTIDE SEQUENCE [LARGE SCALE GENOMIC DNA]</scope>
    <source>
        <strain evidence="4 5">LMG 28140</strain>
    </source>
</reference>
<feature type="compositionally biased region" description="Low complexity" evidence="3">
    <location>
        <begin position="238"/>
        <end position="275"/>
    </location>
</feature>
<evidence type="ECO:0000256" key="3">
    <source>
        <dbReference type="SAM" id="MobiDB-lite"/>
    </source>
</evidence>
<feature type="compositionally biased region" description="Low complexity" evidence="3">
    <location>
        <begin position="286"/>
        <end position="340"/>
    </location>
</feature>
<sequence length="340" mass="34786">MQLRNAALTLAAAGLISGCATGPDRKPGDPFEPVNRAVFKFNDGLDTYVAVPVAKGYQKVTPQPLRTAVSNFFSNLGDLSNAANALLQLKITDATEDIVRFAFNSTFGLGGLIDWATPAGLPKHHQDFGLTLGHWGIPSGPYLVLPLFGPSTVRDSMGLIVDVKFNPLNYMEPAVRNPLYVLQFVSVRSDLLGATDLLQQAALDKYSFVRDAYTQQRLTRLRGTSDNNAPLPNYDDQSGSGAAAPAAGAPAAGALPNYADPGDAAQAPNAASGAATIAPSDLPNYSDPGDAPASGAAGATPGMPAPATAPAGASDTAAPAPQPAAAPADSKQPAAAPAAQ</sequence>
<evidence type="ECO:0000313" key="5">
    <source>
        <dbReference type="Proteomes" id="UP000598032"/>
    </source>
</evidence>
<dbReference type="RefSeq" id="WP_201644687.1">
    <property type="nucleotide sequence ID" value="NZ_CAJHCP010000010.1"/>
</dbReference>
<protein>
    <recommendedName>
        <fullName evidence="6">VacJ family lipoprotein</fullName>
    </recommendedName>
</protein>
<comment type="similarity">
    <text evidence="1">Belongs to the MlaA family.</text>
</comment>
<name>A0ABM8NYD9_9BURK</name>
<accession>A0ABM8NYD9</accession>
<dbReference type="EMBL" id="CAJHCP010000010">
    <property type="protein sequence ID" value="CAD6549240.1"/>
    <property type="molecule type" value="Genomic_DNA"/>
</dbReference>
<evidence type="ECO:0000256" key="2">
    <source>
        <dbReference type="ARBA" id="ARBA00022729"/>
    </source>
</evidence>
<organism evidence="4 5">
    <name type="scientific">Paraburkholderia metrosideri</name>
    <dbReference type="NCBI Taxonomy" id="580937"/>
    <lineage>
        <taxon>Bacteria</taxon>
        <taxon>Pseudomonadati</taxon>
        <taxon>Pseudomonadota</taxon>
        <taxon>Betaproteobacteria</taxon>
        <taxon>Burkholderiales</taxon>
        <taxon>Burkholderiaceae</taxon>
        <taxon>Paraburkholderia</taxon>
    </lineage>
</organism>
<gene>
    <name evidence="4" type="ORF">LMG28140_04731</name>
</gene>
<feature type="region of interest" description="Disordered" evidence="3">
    <location>
        <begin position="219"/>
        <end position="340"/>
    </location>
</feature>
<comment type="caution">
    <text evidence="4">The sequence shown here is derived from an EMBL/GenBank/DDBJ whole genome shotgun (WGS) entry which is preliminary data.</text>
</comment>
<proteinExistence type="inferred from homology"/>
<evidence type="ECO:0008006" key="6">
    <source>
        <dbReference type="Google" id="ProtNLM"/>
    </source>
</evidence>
<dbReference type="PRINTS" id="PR01805">
    <property type="entry name" value="VACJLIPOPROT"/>
</dbReference>
<dbReference type="PANTHER" id="PTHR30035:SF3">
    <property type="entry name" value="INTERMEMBRANE PHOSPHOLIPID TRANSPORT SYSTEM LIPOPROTEIN MLAA"/>
    <property type="match status" value="1"/>
</dbReference>
<dbReference type="Proteomes" id="UP000598032">
    <property type="component" value="Unassembled WGS sequence"/>
</dbReference>
<dbReference type="Pfam" id="PF04333">
    <property type="entry name" value="MlaA"/>
    <property type="match status" value="1"/>
</dbReference>